<dbReference type="OrthoDB" id="7262030at2"/>
<name>A0A3N1MA98_9PROT</name>
<dbReference type="RefSeq" id="WP_123688997.1">
    <property type="nucleotide sequence ID" value="NZ_AP019700.1"/>
</dbReference>
<dbReference type="AlphaFoldDB" id="A0A3N1MA98"/>
<sequence>MTGRRAVIAGLLAAPFVRPAAARWEPQRPIRILRGFQPGSTGDAILHRLADALTPLLGRPIVIESRPGAGGNIAMDALARAPADGYTLIFSPVGPVVINPILMGPRLSYDAERDFTPLFHICDQPLAALTHPSLPAAPADMLGWLRQHPDTAFGSPGIGSTHHLLGAMLSRAMGLHLRHVPYRGASAMLTDLVAGQIVLGFDLVGGAAAPVLSGQVQALAVSTAGRSPLLPAVPTFGECGLPQVVASSWLGIFAPAGLPAEIATRLVGAFDAAVGDPAFVAWLGRLGATPAGGDGASFTAFLARERTRWTALIRESGITLD</sequence>
<comment type="caution">
    <text evidence="2">The sequence shown here is derived from an EMBL/GenBank/DDBJ whole genome shotgun (WGS) entry which is preliminary data.</text>
</comment>
<dbReference type="EMBL" id="RJKX01000013">
    <property type="protein sequence ID" value="ROP99626.1"/>
    <property type="molecule type" value="Genomic_DNA"/>
</dbReference>
<protein>
    <submittedName>
        <fullName evidence="2">Tripartite-type tricarboxylate transporter receptor subunit TctC</fullName>
    </submittedName>
</protein>
<dbReference type="Gene3D" id="3.40.190.150">
    <property type="entry name" value="Bordetella uptake gene, domain 1"/>
    <property type="match status" value="1"/>
</dbReference>
<dbReference type="CDD" id="cd07012">
    <property type="entry name" value="PBP2_Bug_TTT"/>
    <property type="match status" value="1"/>
</dbReference>
<dbReference type="PIRSF" id="PIRSF017082">
    <property type="entry name" value="YflP"/>
    <property type="match status" value="1"/>
</dbReference>
<keyword evidence="2" id="KW-0675">Receptor</keyword>
<dbReference type="Proteomes" id="UP000278222">
    <property type="component" value="Unassembled WGS sequence"/>
</dbReference>
<keyword evidence="3" id="KW-1185">Reference proteome</keyword>
<dbReference type="PANTHER" id="PTHR42928:SF5">
    <property type="entry name" value="BLR1237 PROTEIN"/>
    <property type="match status" value="1"/>
</dbReference>
<dbReference type="Gene3D" id="3.40.190.10">
    <property type="entry name" value="Periplasmic binding protein-like II"/>
    <property type="match status" value="1"/>
</dbReference>
<evidence type="ECO:0000313" key="2">
    <source>
        <dbReference type="EMBL" id="ROP99626.1"/>
    </source>
</evidence>
<dbReference type="SUPFAM" id="SSF53850">
    <property type="entry name" value="Periplasmic binding protein-like II"/>
    <property type="match status" value="1"/>
</dbReference>
<organism evidence="2 3">
    <name type="scientific">Stella humosa</name>
    <dbReference type="NCBI Taxonomy" id="94"/>
    <lineage>
        <taxon>Bacteria</taxon>
        <taxon>Pseudomonadati</taxon>
        <taxon>Pseudomonadota</taxon>
        <taxon>Alphaproteobacteria</taxon>
        <taxon>Rhodospirillales</taxon>
        <taxon>Stellaceae</taxon>
        <taxon>Stella</taxon>
    </lineage>
</organism>
<gene>
    <name evidence="2" type="ORF">EDC65_1410</name>
</gene>
<reference evidence="2 3" key="1">
    <citation type="submission" date="2018-11" db="EMBL/GenBank/DDBJ databases">
        <title>Genomic Encyclopedia of Type Strains, Phase IV (KMG-IV): sequencing the most valuable type-strain genomes for metagenomic binning, comparative biology and taxonomic classification.</title>
        <authorList>
            <person name="Goeker M."/>
        </authorList>
    </citation>
    <scope>NUCLEOTIDE SEQUENCE [LARGE SCALE GENOMIC DNA]</scope>
    <source>
        <strain evidence="2 3">DSM 5900</strain>
    </source>
</reference>
<dbReference type="InterPro" id="IPR042100">
    <property type="entry name" value="Bug_dom1"/>
</dbReference>
<dbReference type="InterPro" id="IPR005064">
    <property type="entry name" value="BUG"/>
</dbReference>
<proteinExistence type="inferred from homology"/>
<evidence type="ECO:0000256" key="1">
    <source>
        <dbReference type="ARBA" id="ARBA00006987"/>
    </source>
</evidence>
<dbReference type="Pfam" id="PF03401">
    <property type="entry name" value="TctC"/>
    <property type="match status" value="1"/>
</dbReference>
<dbReference type="PANTHER" id="PTHR42928">
    <property type="entry name" value="TRICARBOXYLATE-BINDING PROTEIN"/>
    <property type="match status" value="1"/>
</dbReference>
<accession>A0A3N1MA98</accession>
<comment type="similarity">
    <text evidence="1">Belongs to the UPF0065 (bug) family.</text>
</comment>
<evidence type="ECO:0000313" key="3">
    <source>
        <dbReference type="Proteomes" id="UP000278222"/>
    </source>
</evidence>